<evidence type="ECO:0000313" key="11">
    <source>
        <dbReference type="EMBL" id="APZ44468.1"/>
    </source>
</evidence>
<feature type="transmembrane region" description="Helical" evidence="10">
    <location>
        <begin position="20"/>
        <end position="42"/>
    </location>
</feature>
<keyword evidence="3 10" id="KW-0812">Transmembrane</keyword>
<dbReference type="InterPro" id="IPR050368">
    <property type="entry name" value="ClC-type_chloride_channel"/>
</dbReference>
<feature type="transmembrane region" description="Helical" evidence="10">
    <location>
        <begin position="393"/>
        <end position="412"/>
    </location>
</feature>
<comment type="subcellular location">
    <subcellularLocation>
        <location evidence="1">Membrane</location>
        <topology evidence="1">Multi-pass membrane protein</topology>
    </subcellularLocation>
</comment>
<evidence type="ECO:0000256" key="7">
    <source>
        <dbReference type="ARBA" id="ARBA00023173"/>
    </source>
</evidence>
<feature type="transmembrane region" description="Helical" evidence="10">
    <location>
        <begin position="160"/>
        <end position="184"/>
    </location>
</feature>
<evidence type="ECO:0000256" key="6">
    <source>
        <dbReference type="ARBA" id="ARBA00023136"/>
    </source>
</evidence>
<dbReference type="AlphaFoldDB" id="A0A1P8UKU3"/>
<feature type="transmembrane region" description="Helical" evidence="10">
    <location>
        <begin position="48"/>
        <end position="74"/>
    </location>
</feature>
<evidence type="ECO:0000313" key="12">
    <source>
        <dbReference type="Proteomes" id="UP000243807"/>
    </source>
</evidence>
<dbReference type="PANTHER" id="PTHR43427">
    <property type="entry name" value="CHLORIDE CHANNEL PROTEIN CLC-E"/>
    <property type="match status" value="1"/>
</dbReference>
<feature type="transmembrane region" description="Helical" evidence="10">
    <location>
        <begin position="196"/>
        <end position="220"/>
    </location>
</feature>
<dbReference type="InterPro" id="IPR001807">
    <property type="entry name" value="ClC"/>
</dbReference>
<evidence type="ECO:0000256" key="3">
    <source>
        <dbReference type="ARBA" id="ARBA00022692"/>
    </source>
</evidence>
<evidence type="ECO:0000256" key="10">
    <source>
        <dbReference type="SAM" id="Phobius"/>
    </source>
</evidence>
<accession>A0A1P8UKU3</accession>
<dbReference type="Pfam" id="PF00654">
    <property type="entry name" value="Voltage_CLC"/>
    <property type="match status" value="1"/>
</dbReference>
<keyword evidence="9" id="KW-0407">Ion channel</keyword>
<keyword evidence="8" id="KW-0868">Chloride</keyword>
<feature type="transmembrane region" description="Helical" evidence="10">
    <location>
        <begin position="106"/>
        <end position="128"/>
    </location>
</feature>
<evidence type="ECO:0000256" key="2">
    <source>
        <dbReference type="ARBA" id="ARBA00022448"/>
    </source>
</evidence>
<feature type="transmembrane region" description="Helical" evidence="10">
    <location>
        <begin position="270"/>
        <end position="293"/>
    </location>
</feature>
<sequence length="445" mass="47082">MLKRIFQSANGLLSPESWRIRIIFWTGAVFVGLIASLFARAADYSNTLFMRLVAVSPWLPLLVTPALIMLVAWLTKRYFPGSEGSGIPQCIAALNIHEESMRGKLLSWRIAIGKVLLTLLGLLSGASIGREGPTVHIGAAVLFSLGRLGRFPFHYMDRGMILAGGAAGIAAAFNTPLAGILFAIEEMSRSFEERTSGTLITAVIIAGITSIALLGNYTYLGIVPANIQVTPGIFMPVFVCGVAGGLLGGLFSTLLIRGQRIIRPIYRRRTLLVAGICGLLIALIGILSGGATYGSGYDAARALVQNTHDVNGAFPYLKLLATAVSYWSGIPGGIFAPSLATGAGLGAHLAHWFPHIDVAAIVLLGTVAYFAGVVQTPITAFVIVMEMTHNNDLLIPLMAASFIAYGASRLVCPKPIYQALAENFITAATPPAADKPAPEPPTKTP</sequence>
<gene>
    <name evidence="11" type="ORF">BW247_01250</name>
</gene>
<dbReference type="Proteomes" id="UP000243807">
    <property type="component" value="Chromosome"/>
</dbReference>
<dbReference type="CDD" id="cd01034">
    <property type="entry name" value="EriC_like"/>
    <property type="match status" value="1"/>
</dbReference>
<keyword evidence="4 10" id="KW-1133">Transmembrane helix</keyword>
<keyword evidence="6 10" id="KW-0472">Membrane</keyword>
<dbReference type="PANTHER" id="PTHR43427:SF6">
    <property type="entry name" value="CHLORIDE CHANNEL PROTEIN CLC-E"/>
    <property type="match status" value="1"/>
</dbReference>
<name>A0A1P8UKU3_9GAMM</name>
<dbReference type="GO" id="GO:0005254">
    <property type="term" value="F:chloride channel activity"/>
    <property type="evidence" value="ECO:0007669"/>
    <property type="project" value="UniProtKB-KW"/>
</dbReference>
<evidence type="ECO:0000256" key="5">
    <source>
        <dbReference type="ARBA" id="ARBA00023065"/>
    </source>
</evidence>
<keyword evidence="2" id="KW-0813">Transport</keyword>
<feature type="transmembrane region" description="Helical" evidence="10">
    <location>
        <begin position="232"/>
        <end position="258"/>
    </location>
</feature>
<evidence type="ECO:0008006" key="13">
    <source>
        <dbReference type="Google" id="ProtNLM"/>
    </source>
</evidence>
<organism evidence="11 12">
    <name type="scientific">Acidihalobacter ferrooxydans</name>
    <dbReference type="NCBI Taxonomy" id="1765967"/>
    <lineage>
        <taxon>Bacteria</taxon>
        <taxon>Pseudomonadati</taxon>
        <taxon>Pseudomonadota</taxon>
        <taxon>Gammaproteobacteria</taxon>
        <taxon>Chromatiales</taxon>
        <taxon>Ectothiorhodospiraceae</taxon>
        <taxon>Acidihalobacter</taxon>
    </lineage>
</organism>
<dbReference type="STRING" id="1765967.BW247_01250"/>
<dbReference type="GO" id="GO:0034707">
    <property type="term" value="C:chloride channel complex"/>
    <property type="evidence" value="ECO:0007669"/>
    <property type="project" value="UniProtKB-KW"/>
</dbReference>
<dbReference type="PRINTS" id="PR00762">
    <property type="entry name" value="CLCHANNEL"/>
</dbReference>
<protein>
    <recommendedName>
        <fullName evidence="13">Chloride channel protein</fullName>
    </recommendedName>
</protein>
<keyword evidence="12" id="KW-1185">Reference proteome</keyword>
<dbReference type="OrthoDB" id="9767361at2"/>
<evidence type="ECO:0000256" key="9">
    <source>
        <dbReference type="ARBA" id="ARBA00023303"/>
    </source>
</evidence>
<dbReference type="Gene3D" id="1.10.3080.10">
    <property type="entry name" value="Clc chloride channel"/>
    <property type="match status" value="1"/>
</dbReference>
<proteinExistence type="predicted"/>
<keyword evidence="5" id="KW-0406">Ion transport</keyword>
<dbReference type="InterPro" id="IPR014743">
    <property type="entry name" value="Cl-channel_core"/>
</dbReference>
<evidence type="ECO:0000256" key="4">
    <source>
        <dbReference type="ARBA" id="ARBA00022989"/>
    </source>
</evidence>
<keyword evidence="7" id="KW-0869">Chloride channel</keyword>
<dbReference type="SUPFAM" id="SSF81340">
    <property type="entry name" value="Clc chloride channel"/>
    <property type="match status" value="1"/>
</dbReference>
<dbReference type="EMBL" id="CP019434">
    <property type="protein sequence ID" value="APZ44468.1"/>
    <property type="molecule type" value="Genomic_DNA"/>
</dbReference>
<feature type="transmembrane region" description="Helical" evidence="10">
    <location>
        <begin position="324"/>
        <end position="346"/>
    </location>
</feature>
<evidence type="ECO:0000256" key="8">
    <source>
        <dbReference type="ARBA" id="ARBA00023214"/>
    </source>
</evidence>
<evidence type="ECO:0000256" key="1">
    <source>
        <dbReference type="ARBA" id="ARBA00004141"/>
    </source>
</evidence>
<reference evidence="11 12" key="1">
    <citation type="submission" date="2017-01" db="EMBL/GenBank/DDBJ databases">
        <title>Draft sequence of Acidihalobacter ferrooxidans strain DSM 14175 (strain V8).</title>
        <authorList>
            <person name="Khaleque H.N."/>
            <person name="Ramsay J.P."/>
            <person name="Murphy R.J.T."/>
            <person name="Kaksonen A.H."/>
            <person name="Boxall N.J."/>
            <person name="Watkin E.L.J."/>
        </authorList>
    </citation>
    <scope>NUCLEOTIDE SEQUENCE [LARGE SCALE GENOMIC DNA]</scope>
    <source>
        <strain evidence="11 12">V8</strain>
    </source>
</reference>
<dbReference type="KEGG" id="afy:BW247_01250"/>
<feature type="transmembrane region" description="Helical" evidence="10">
    <location>
        <begin position="358"/>
        <end position="381"/>
    </location>
</feature>